<evidence type="ECO:0000256" key="6">
    <source>
        <dbReference type="ARBA" id="ARBA00022643"/>
    </source>
</evidence>
<dbReference type="Pfam" id="PF00310">
    <property type="entry name" value="GATase_2"/>
    <property type="match status" value="1"/>
</dbReference>
<keyword evidence="12" id="KW-0314">Glutamate biosynthesis</keyword>
<dbReference type="InterPro" id="IPR017932">
    <property type="entry name" value="GATase_2_dom"/>
</dbReference>
<evidence type="ECO:0000256" key="2">
    <source>
        <dbReference type="ARBA" id="ARBA00001927"/>
    </source>
</evidence>
<keyword evidence="7" id="KW-0479">Metal-binding</keyword>
<gene>
    <name evidence="16" type="ORF">MNB_ARC-1_300</name>
</gene>
<keyword evidence="6" id="KW-0288">FMN</keyword>
<proteinExistence type="inferred from homology"/>
<dbReference type="SUPFAM" id="SSF56235">
    <property type="entry name" value="N-terminal nucleophile aminohydrolases (Ntn hydrolases)"/>
    <property type="match status" value="1"/>
</dbReference>
<organism evidence="16">
    <name type="scientific">hydrothermal vent metagenome</name>
    <dbReference type="NCBI Taxonomy" id="652676"/>
    <lineage>
        <taxon>unclassified sequences</taxon>
        <taxon>metagenomes</taxon>
        <taxon>ecological metagenomes</taxon>
    </lineage>
</organism>
<dbReference type="PROSITE" id="PS51278">
    <property type="entry name" value="GATASE_TYPE_2"/>
    <property type="match status" value="1"/>
</dbReference>
<comment type="similarity">
    <text evidence="3">Belongs to the glutamate synthase family.</text>
</comment>
<evidence type="ECO:0000256" key="9">
    <source>
        <dbReference type="ARBA" id="ARBA00023002"/>
    </source>
</evidence>
<dbReference type="Pfam" id="PF01645">
    <property type="entry name" value="Glu_synthase"/>
    <property type="match status" value="1"/>
</dbReference>
<evidence type="ECO:0000313" key="16">
    <source>
        <dbReference type="EMBL" id="VAY86382.1"/>
    </source>
</evidence>
<dbReference type="InterPro" id="IPR050711">
    <property type="entry name" value="ET-N_metabolism_enzyme"/>
</dbReference>
<name>A0A3B1DR80_9ZZZZ</name>
<protein>
    <submittedName>
        <fullName evidence="16">Glutamate synthase [NADPH] large chain</fullName>
        <ecNumber evidence="16">1.4.1.13</ecNumber>
    </submittedName>
</protein>
<accession>A0A3B1DR80</accession>
<evidence type="ECO:0000256" key="4">
    <source>
        <dbReference type="ARBA" id="ARBA00022605"/>
    </source>
</evidence>
<keyword evidence="11" id="KW-0411">Iron-sulfur</keyword>
<dbReference type="InterPro" id="IPR029055">
    <property type="entry name" value="Ntn_hydrolases_N"/>
</dbReference>
<dbReference type="PANTHER" id="PTHR11938:SF133">
    <property type="entry name" value="GLUTAMATE SYNTHASE (NADH)"/>
    <property type="match status" value="1"/>
</dbReference>
<comment type="cofactor">
    <cofactor evidence="2">
        <name>[3Fe-4S] cluster</name>
        <dbReference type="ChEBI" id="CHEBI:21137"/>
    </cofactor>
</comment>
<evidence type="ECO:0000256" key="1">
    <source>
        <dbReference type="ARBA" id="ARBA00001917"/>
    </source>
</evidence>
<comment type="cofactor">
    <cofactor evidence="1">
        <name>FMN</name>
        <dbReference type="ChEBI" id="CHEBI:58210"/>
    </cofactor>
</comment>
<dbReference type="CDD" id="cd02808">
    <property type="entry name" value="GltS_FMN"/>
    <property type="match status" value="1"/>
</dbReference>
<keyword evidence="5" id="KW-0285">Flavoprotein</keyword>
<dbReference type="EC" id="1.4.1.13" evidence="16"/>
<dbReference type="CDD" id="cd00713">
    <property type="entry name" value="GltS"/>
    <property type="match status" value="1"/>
</dbReference>
<evidence type="ECO:0000256" key="7">
    <source>
        <dbReference type="ARBA" id="ARBA00022723"/>
    </source>
</evidence>
<sequence>MQKLLEQERDNCGFGLIANCDNNPTHAILQKAISSLERMIHRGAISSDGKSADGSGLLLSMPRKFMQKVAKKEGFELPNKYAVGVFFIKDMNCLTDIEKISNNNNLKVIGTREVETNTDVIGEKAKQSMPHIIQVFFSAENLPDIRFEAMLYLTRKEIQTHFAYDDDFYVCSLSHNTISYKGLVMPTHIKEFFIDFQDEDFEISFALFHQRFSTNTLPKWRLAQPFRMIAHNGEINSIKANRFNAKIKSENAKSKIFSDKELNKLMPIIDPVGSDSASLDNFFEFLTINGVDFLKAVRMVIPFPWQNQSHLSTSLQSFYEYTSVFCEAWDGPAAVSFTNGKYIGCVLDRNGLRPAKYTIYNDNTFVVSSEHGILDIEEEDIKDRGRLKSGEMIALDLEHNKILFNEDINKHISNSAPYEKWLNKNANYFEEYLEENFNDLDNYKIEDLTNKQKFFNITVEAINEVIVPMADTAKENVGSMGDDTPISAFSTKQRSFFDFFRQKFAQVTNPAIDPYREKIVMSLNTFFGEMGNILEETPSHAKRFNASSPVIIENKLNFIMQCSEHKDKQISKIMKSKSYSTAYTNNLEKSINSLIERITLDIKQNNIKIIVLDDREINEQNKIIPIAMIVGKLNYSLLDEKIRSRVSIIAISGEVIDTHSMAVLISLGARAIYPYMIFNTIADRYKDLSDSEIQEKLINASNTLKGGILKIMSKIGISTVYSYRNSYSHDILGLSKTIVDECFRDCNSLLHGLSYEDIDKRITKAHKDAYLDTGRTLPVNIGGFYHYVKDEEYHDFSPSVVYAIQKASITGKKEDFQALKDIIDTRDKKFVRDFLKFNTNNKSIDISEVEDRSQILKRFSTAAMSLGAISPEAHETLAEAMNILGGKSNSGEGGEKVERFKTIKNSKIKQVASGRFGVTPEYLSSASEIQIKLAQGAKPGEGGQLPGTKVSKLIAKIRFTTPGITLISPPPHHDIYSIEDLAQLIFDLKQINPRATIAVKLVSSLGVGVIATGVAKAYADKIIISGNDGGTGAAPLSSIKYAGNPFELGLIEAHKALKINHLRELVTLECDGGLKTGLDIVKAAIMGAENFAFGTPALVVIGCKFLRVCHLNKCAVGVATQNKTLRELFVGDVDRVVNYFTLLAEDIREILAQIGYKSLNDVIGKIELLDVIKEEDNQISSKIDFSSLLETVDGVDICTHESNKPMDNNEFEKNIIQSLSDIIDGDETSKEINISIQNINRSFGARLSGEIVQRYGNYGFGKNITINLKGFAGQSFGAFLIQGITLKLDGCANDYVGKGMNGGSIIIKTSLDDSVNTIGNTCLYGATGGKLFINGNAGERFGVRNSGAIAVTNGVGDHACEYMTGGIVVVLGETGINFGAGMTGGAAFIYDKNNNFISKINRELVEHLRIDVDDLFQERFYLRKLLQQYYNETKNKRAKIILDNFRSSVKNFWLVKPKDLSKIPLSPYEVD</sequence>
<feature type="domain" description="Glutamine amidotransferase type-2" evidence="15">
    <location>
        <begin position="12"/>
        <end position="398"/>
    </location>
</feature>
<dbReference type="InterPro" id="IPR036485">
    <property type="entry name" value="Glu_synth_asu_C_sf"/>
</dbReference>
<keyword evidence="4" id="KW-0028">Amino-acid biosynthesis</keyword>
<dbReference type="InterPro" id="IPR002489">
    <property type="entry name" value="Glu_synth_asu_C"/>
</dbReference>
<dbReference type="GO" id="GO:0019676">
    <property type="term" value="P:ammonia assimilation cycle"/>
    <property type="evidence" value="ECO:0007669"/>
    <property type="project" value="TreeGrafter"/>
</dbReference>
<dbReference type="Gene3D" id="3.60.20.10">
    <property type="entry name" value="Glutamine Phosphoribosylpyrophosphate, subunit 1, domain 1"/>
    <property type="match status" value="1"/>
</dbReference>
<dbReference type="InterPro" id="IPR006982">
    <property type="entry name" value="Glu_synth_centr_N"/>
</dbReference>
<keyword evidence="8" id="KW-0315">Glutamine amidotransferase</keyword>
<keyword evidence="13" id="KW-0003">3Fe-4S</keyword>
<dbReference type="SUPFAM" id="SSF51395">
    <property type="entry name" value="FMN-linked oxidoreductases"/>
    <property type="match status" value="1"/>
</dbReference>
<keyword evidence="10" id="KW-0408">Iron</keyword>
<dbReference type="GO" id="GO:0051538">
    <property type="term" value="F:3 iron, 4 sulfur cluster binding"/>
    <property type="evidence" value="ECO:0007669"/>
    <property type="project" value="UniProtKB-KW"/>
</dbReference>
<dbReference type="PANTHER" id="PTHR11938">
    <property type="entry name" value="FAD NADPH DEHYDROGENASE/OXIDOREDUCTASE"/>
    <property type="match status" value="1"/>
</dbReference>
<evidence type="ECO:0000259" key="15">
    <source>
        <dbReference type="PROSITE" id="PS51278"/>
    </source>
</evidence>
<dbReference type="Pfam" id="PF01493">
    <property type="entry name" value="GXGXG"/>
    <property type="match status" value="1"/>
</dbReference>
<dbReference type="Gene3D" id="3.20.20.70">
    <property type="entry name" value="Aldolase class I"/>
    <property type="match status" value="2"/>
</dbReference>
<evidence type="ECO:0000256" key="11">
    <source>
        <dbReference type="ARBA" id="ARBA00023014"/>
    </source>
</evidence>
<evidence type="ECO:0000256" key="5">
    <source>
        <dbReference type="ARBA" id="ARBA00022630"/>
    </source>
</evidence>
<dbReference type="Gene3D" id="2.160.20.60">
    <property type="entry name" value="Glutamate synthase, alpha subunit, C-terminal domain"/>
    <property type="match status" value="1"/>
</dbReference>
<dbReference type="InterPro" id="IPR002932">
    <property type="entry name" value="Glu_synthdom"/>
</dbReference>
<reference evidence="16" key="1">
    <citation type="submission" date="2018-10" db="EMBL/GenBank/DDBJ databases">
        <authorList>
            <person name="Aoki K."/>
        </authorList>
    </citation>
    <scope>NUCLEOTIDE SEQUENCE</scope>
</reference>
<evidence type="ECO:0000256" key="12">
    <source>
        <dbReference type="ARBA" id="ARBA00023164"/>
    </source>
</evidence>
<dbReference type="GO" id="GO:0004355">
    <property type="term" value="F:glutamate synthase (NADPH) activity"/>
    <property type="evidence" value="ECO:0007669"/>
    <property type="project" value="UniProtKB-EC"/>
</dbReference>
<dbReference type="Pfam" id="PF04898">
    <property type="entry name" value="Glu_syn_central"/>
    <property type="match status" value="1"/>
</dbReference>
<evidence type="ECO:0000256" key="8">
    <source>
        <dbReference type="ARBA" id="ARBA00022962"/>
    </source>
</evidence>
<evidence type="ECO:0000256" key="14">
    <source>
        <dbReference type="ARBA" id="ARBA00029440"/>
    </source>
</evidence>
<dbReference type="SUPFAM" id="SSF69336">
    <property type="entry name" value="Alpha subunit of glutamate synthase, C-terminal domain"/>
    <property type="match status" value="1"/>
</dbReference>
<dbReference type="GO" id="GO:0006537">
    <property type="term" value="P:glutamate biosynthetic process"/>
    <property type="evidence" value="ECO:0007669"/>
    <property type="project" value="UniProtKB-KW"/>
</dbReference>
<dbReference type="EMBL" id="UOYO01000010">
    <property type="protein sequence ID" value="VAY86382.1"/>
    <property type="molecule type" value="Genomic_DNA"/>
</dbReference>
<comment type="pathway">
    <text evidence="14">Amino-acid biosynthesis.</text>
</comment>
<evidence type="ECO:0000256" key="13">
    <source>
        <dbReference type="ARBA" id="ARBA00023291"/>
    </source>
</evidence>
<keyword evidence="9 16" id="KW-0560">Oxidoreductase</keyword>
<dbReference type="NCBIfam" id="NF008730">
    <property type="entry name" value="PRK11750.1"/>
    <property type="match status" value="1"/>
</dbReference>
<dbReference type="GO" id="GO:0046872">
    <property type="term" value="F:metal ion binding"/>
    <property type="evidence" value="ECO:0007669"/>
    <property type="project" value="UniProtKB-KW"/>
</dbReference>
<dbReference type="InterPro" id="IPR013785">
    <property type="entry name" value="Aldolase_TIM"/>
</dbReference>
<evidence type="ECO:0000256" key="10">
    <source>
        <dbReference type="ARBA" id="ARBA00023004"/>
    </source>
</evidence>
<evidence type="ECO:0000256" key="3">
    <source>
        <dbReference type="ARBA" id="ARBA00009716"/>
    </source>
</evidence>